<dbReference type="Proteomes" id="UP000811246">
    <property type="component" value="Chromosome 16"/>
</dbReference>
<organism evidence="8 9">
    <name type="scientific">Carya illinoinensis</name>
    <name type="common">Pecan</name>
    <dbReference type="NCBI Taxonomy" id="32201"/>
    <lineage>
        <taxon>Eukaryota</taxon>
        <taxon>Viridiplantae</taxon>
        <taxon>Streptophyta</taxon>
        <taxon>Embryophyta</taxon>
        <taxon>Tracheophyta</taxon>
        <taxon>Spermatophyta</taxon>
        <taxon>Magnoliopsida</taxon>
        <taxon>eudicotyledons</taxon>
        <taxon>Gunneridae</taxon>
        <taxon>Pentapetalae</taxon>
        <taxon>rosids</taxon>
        <taxon>fabids</taxon>
        <taxon>Fagales</taxon>
        <taxon>Juglandaceae</taxon>
        <taxon>Carya</taxon>
    </lineage>
</organism>
<dbReference type="AlphaFoldDB" id="A0A922D151"/>
<evidence type="ECO:0008006" key="10">
    <source>
        <dbReference type="Google" id="ProtNLM"/>
    </source>
</evidence>
<feature type="domain" description="Disease resistance N-terminal" evidence="5">
    <location>
        <begin position="5"/>
        <end position="88"/>
    </location>
</feature>
<dbReference type="Pfam" id="PF00931">
    <property type="entry name" value="NB-ARC"/>
    <property type="match status" value="1"/>
</dbReference>
<dbReference type="InterPro" id="IPR038005">
    <property type="entry name" value="RX-like_CC"/>
</dbReference>
<keyword evidence="2" id="KW-0547">Nucleotide-binding</keyword>
<dbReference type="PANTHER" id="PTHR23155:SF1193">
    <property type="entry name" value="DISEASE RESISTANCE PROTEIN RPP13-RELATED"/>
    <property type="match status" value="1"/>
</dbReference>
<evidence type="ECO:0000313" key="8">
    <source>
        <dbReference type="EMBL" id="KAG6672777.1"/>
    </source>
</evidence>
<dbReference type="EMBL" id="CM031840">
    <property type="protein sequence ID" value="KAG6672777.1"/>
    <property type="molecule type" value="Genomic_DNA"/>
</dbReference>
<evidence type="ECO:0000259" key="6">
    <source>
        <dbReference type="Pfam" id="PF23559"/>
    </source>
</evidence>
<feature type="domain" description="Disease resistance protein winged helix" evidence="6">
    <location>
        <begin position="426"/>
        <end position="497"/>
    </location>
</feature>
<dbReference type="GO" id="GO:0098542">
    <property type="term" value="P:defense response to other organism"/>
    <property type="evidence" value="ECO:0007669"/>
    <property type="project" value="TreeGrafter"/>
</dbReference>
<dbReference type="PANTHER" id="PTHR23155">
    <property type="entry name" value="DISEASE RESISTANCE PROTEIN RP"/>
    <property type="match status" value="1"/>
</dbReference>
<keyword evidence="1" id="KW-0677">Repeat</keyword>
<keyword evidence="3" id="KW-0611">Plant defense</keyword>
<evidence type="ECO:0000259" key="7">
    <source>
        <dbReference type="Pfam" id="PF23598"/>
    </source>
</evidence>
<dbReference type="InterPro" id="IPR044974">
    <property type="entry name" value="Disease_R_plants"/>
</dbReference>
<dbReference type="Pfam" id="PF18052">
    <property type="entry name" value="Rx_N"/>
    <property type="match status" value="1"/>
</dbReference>
<evidence type="ECO:0000313" key="9">
    <source>
        <dbReference type="Proteomes" id="UP000811246"/>
    </source>
</evidence>
<evidence type="ECO:0000259" key="4">
    <source>
        <dbReference type="Pfam" id="PF00931"/>
    </source>
</evidence>
<evidence type="ECO:0000256" key="2">
    <source>
        <dbReference type="ARBA" id="ARBA00022741"/>
    </source>
</evidence>
<evidence type="ECO:0000259" key="5">
    <source>
        <dbReference type="Pfam" id="PF18052"/>
    </source>
</evidence>
<name>A0A922D151_CARIL</name>
<dbReference type="FunFam" id="3.40.50.300:FF:001091">
    <property type="entry name" value="Probable disease resistance protein At1g61300"/>
    <property type="match status" value="1"/>
</dbReference>
<dbReference type="Pfam" id="PF23598">
    <property type="entry name" value="LRR_14"/>
    <property type="match status" value="1"/>
</dbReference>
<protein>
    <recommendedName>
        <fullName evidence="10">Disease resistance protein</fullName>
    </recommendedName>
</protein>
<reference evidence="8" key="1">
    <citation type="submission" date="2021-01" db="EMBL/GenBank/DDBJ databases">
        <authorList>
            <person name="Lovell J.T."/>
            <person name="Bentley N."/>
            <person name="Bhattarai G."/>
            <person name="Jenkins J.W."/>
            <person name="Sreedasyam A."/>
            <person name="Alarcon Y."/>
            <person name="Bock C."/>
            <person name="Boston L."/>
            <person name="Carlson J."/>
            <person name="Cervantes K."/>
            <person name="Clermont K."/>
            <person name="Krom N."/>
            <person name="Kubenka K."/>
            <person name="Mamidi S."/>
            <person name="Mattison C."/>
            <person name="Monteros M."/>
            <person name="Pisani C."/>
            <person name="Plott C."/>
            <person name="Rajasekar S."/>
            <person name="Rhein H.S."/>
            <person name="Rohla C."/>
            <person name="Song M."/>
            <person name="Hilaire R.S."/>
            <person name="Shu S."/>
            <person name="Wells L."/>
            <person name="Wang X."/>
            <person name="Webber J."/>
            <person name="Heerema R.J."/>
            <person name="Klein P."/>
            <person name="Conner P."/>
            <person name="Grauke L."/>
            <person name="Grimwood J."/>
            <person name="Schmutz J."/>
            <person name="Randall J.J."/>
        </authorList>
    </citation>
    <scope>NUCLEOTIDE SEQUENCE</scope>
    <source>
        <tissue evidence="8">Leaf</tissue>
    </source>
</reference>
<dbReference type="InterPro" id="IPR002182">
    <property type="entry name" value="NB-ARC"/>
</dbReference>
<dbReference type="InterPro" id="IPR055414">
    <property type="entry name" value="LRR_R13L4/SHOC2-like"/>
</dbReference>
<dbReference type="CDD" id="cd14798">
    <property type="entry name" value="RX-CC_like"/>
    <property type="match status" value="1"/>
</dbReference>
<accession>A0A922D151</accession>
<comment type="caution">
    <text evidence="8">The sequence shown here is derived from an EMBL/GenBank/DDBJ whole genome shotgun (WGS) entry which is preliminary data.</text>
</comment>
<dbReference type="InterPro" id="IPR058922">
    <property type="entry name" value="WHD_DRP"/>
</dbReference>
<dbReference type="FunFam" id="1.10.10.10:FF:000322">
    <property type="entry name" value="Probable disease resistance protein At1g63360"/>
    <property type="match status" value="1"/>
</dbReference>
<dbReference type="GO" id="GO:0043531">
    <property type="term" value="F:ADP binding"/>
    <property type="evidence" value="ECO:0007669"/>
    <property type="project" value="InterPro"/>
</dbReference>
<dbReference type="Pfam" id="PF23559">
    <property type="entry name" value="WHD_DRP"/>
    <property type="match status" value="1"/>
</dbReference>
<feature type="domain" description="NB-ARC" evidence="4">
    <location>
        <begin position="170"/>
        <end position="336"/>
    </location>
</feature>
<dbReference type="InterPro" id="IPR041118">
    <property type="entry name" value="Rx_N"/>
</dbReference>
<feature type="domain" description="Disease resistance R13L4/SHOC-2-like LRR" evidence="7">
    <location>
        <begin position="540"/>
        <end position="832"/>
    </location>
</feature>
<gene>
    <name evidence="8" type="ORF">I3842_16G076300</name>
</gene>
<evidence type="ECO:0000256" key="3">
    <source>
        <dbReference type="ARBA" id="ARBA00022821"/>
    </source>
</evidence>
<sequence>MAEYVVSLVLDKIATQLIDEAVSLSEVCRQVEWIQDELRRIQCFLKDADAKQDGDERIRNWIADIRDVAYDSDDVIDIYILKMAQQRKFMCFDCHPFMLGRFIARHKINRQISKVKTKIQHINYSRGTYGIENLGRGGELTGLAFGRLREKRRSSAHACEDDTVGLVEDINKLEARVIQGEPRRSVISIIGMAGLGKTTLSKNIYHSSFIRKHFDCCAWVYVSQEYRVKEILQYLGKTILGLGKADFDTMSNEDLKEFLSKFLEERRYIIVLDDIWKIEVWDDLKAAFPDAENGSRIVLTTRFKDIALHADPRSPPHELCLLSDEDSWKLLSKKVCLEWNSTTTLPPWSEELGRQIVKKCGGLPLAIVVLGGLLSRKEASYSEWLKVLQSVHWHLTQDPTLCADILALSYHDLPYYLKPCFLYLGLFPEDFEISARKLILLWVAEGFVQPRGQEPLEDVAEDYLEELIGRSMIQVAARKSNGRIKACTIHDLLREFAISKATEDRFLEVIHQDVKVKSFTRGRHLSAHCRVPPAFKNTSKVRSLLCFDVNEPVFREMKKFKLLRVLDLEGIHIARLDSAIGKLVHLRYLGLRGTWLKTLPSSVCYLVKLQTLDLRSTLVSPIPAVVIKLQQLRHLFFNELGEMVPSPPPSRTFLANLQTLHGLCINGTESVENVLNKLTNLRELELYGELELHEKALGMWILNLKGLHCLKLHARGLRPAVAIPMLDFSSHTHLHKLHLVGLLNKTQTFPPNLTELSLQNSFLTEDPMEELEKLPNLRVLKLKQSSYVGKEMNCSSGGFPQLQILKLSFLLSVEMWRIAEKAMSNLRELEIVECKRLKIVPRGLWPVTSRCILRLGYMPFDMEMKVQERQGENWYRIEHTLPV</sequence>
<evidence type="ECO:0000256" key="1">
    <source>
        <dbReference type="ARBA" id="ARBA00022737"/>
    </source>
</evidence>
<proteinExistence type="predicted"/>